<dbReference type="GO" id="GO:0051213">
    <property type="term" value="F:dioxygenase activity"/>
    <property type="evidence" value="ECO:0007669"/>
    <property type="project" value="UniProtKB-KW"/>
</dbReference>
<proteinExistence type="predicted"/>
<gene>
    <name evidence="2" type="ORF">C0099_01460</name>
</gene>
<protein>
    <submittedName>
        <fullName evidence="2">2-nitropropane dioxygenase</fullName>
    </submittedName>
</protein>
<keyword evidence="3" id="KW-1185">Reference proteome</keyword>
<organism evidence="2 3">
    <name type="scientific">Pseudazoarcus pumilus</name>
    <dbReference type="NCBI Taxonomy" id="2067960"/>
    <lineage>
        <taxon>Bacteria</taxon>
        <taxon>Pseudomonadati</taxon>
        <taxon>Pseudomonadota</taxon>
        <taxon>Betaproteobacteria</taxon>
        <taxon>Rhodocyclales</taxon>
        <taxon>Zoogloeaceae</taxon>
        <taxon>Pseudazoarcus</taxon>
    </lineage>
</organism>
<name>A0A2I6S373_9RHOO</name>
<reference evidence="2 3" key="1">
    <citation type="submission" date="2018-01" db="EMBL/GenBank/DDBJ databases">
        <authorList>
            <person name="Fu G.-Y."/>
        </authorList>
    </citation>
    <scope>NUCLEOTIDE SEQUENCE [LARGE SCALE GENOMIC DNA]</scope>
    <source>
        <strain evidence="2 3">SY39</strain>
    </source>
</reference>
<keyword evidence="2" id="KW-0223">Dioxygenase</keyword>
<evidence type="ECO:0000313" key="2">
    <source>
        <dbReference type="EMBL" id="AUN93716.1"/>
    </source>
</evidence>
<dbReference type="Pfam" id="PF19825">
    <property type="entry name" value="DUF6306"/>
    <property type="match status" value="1"/>
</dbReference>
<dbReference type="Proteomes" id="UP000242205">
    <property type="component" value="Chromosome"/>
</dbReference>
<accession>A0A2I6S373</accession>
<dbReference type="EMBL" id="CP025682">
    <property type="protein sequence ID" value="AUN93716.1"/>
    <property type="molecule type" value="Genomic_DNA"/>
</dbReference>
<dbReference type="KEGG" id="atw:C0099_01460"/>
<sequence>MEEAMSTTETNTTPMSDAELAELFNTLLECERAGVKVLTEYEKDFAGNDEAVHTIVESRRDEGKYCKLMFDFLRELGADISPRTGSFADKALAVEGKAERLAFLNRGQGWVAREIEKALPRIDRPHMREALQEMLDTHRDNIGRTDELIDGLS</sequence>
<evidence type="ECO:0000259" key="1">
    <source>
        <dbReference type="Pfam" id="PF19825"/>
    </source>
</evidence>
<dbReference type="AlphaFoldDB" id="A0A2I6S373"/>
<dbReference type="InterPro" id="IPR046273">
    <property type="entry name" value="DUF6306"/>
</dbReference>
<keyword evidence="2" id="KW-0560">Oxidoreductase</keyword>
<evidence type="ECO:0000313" key="3">
    <source>
        <dbReference type="Proteomes" id="UP000242205"/>
    </source>
</evidence>
<feature type="domain" description="DUF6306" evidence="1">
    <location>
        <begin position="19"/>
        <end position="146"/>
    </location>
</feature>